<evidence type="ECO:0000256" key="1">
    <source>
        <dbReference type="ARBA" id="ARBA00004141"/>
    </source>
</evidence>
<dbReference type="InterPro" id="IPR004761">
    <property type="entry name" value="Spore_GerAB"/>
</dbReference>
<evidence type="ECO:0000256" key="4">
    <source>
        <dbReference type="ARBA" id="ARBA00022544"/>
    </source>
</evidence>
<evidence type="ECO:0000256" key="5">
    <source>
        <dbReference type="ARBA" id="ARBA00022692"/>
    </source>
</evidence>
<feature type="transmembrane region" description="Helical" evidence="8">
    <location>
        <begin position="146"/>
        <end position="171"/>
    </location>
</feature>
<dbReference type="Pfam" id="PF03845">
    <property type="entry name" value="Spore_permease"/>
    <property type="match status" value="1"/>
</dbReference>
<evidence type="ECO:0000256" key="6">
    <source>
        <dbReference type="ARBA" id="ARBA00022989"/>
    </source>
</evidence>
<sequence length="368" mass="42315">MNGVVSDKFSVSPIHLLFLMYVSLVSPGTMSFQHDITFGAGHDAWFSVVLATLFIALLVWMMYFILNRQNQEQANLVSINNRYFGKVLGTVVNLILVLFFVFGSFVTFRYYLQIIHIWVFPQMFIWPIGLFILFIVYYAISGGFQSIAGLCMWGTLSIFIFILPQILVAAFSRLHTDNFLPIFDHSITQIAQSSKQMTHEFVRCENLLVVYPFIRSPKKAAPWAFGAVLVSGILYLTLSCIGIMYFSQGQLQQITWPTLSLYSTLDYPIMQRMETLLITVWIVKILAIISLGLWAACHCMKQTTKIKQRTSLKIFIGIIIIVFFLIRDDEQIQTYFHLYSMAGEYMVFLYIPLLFAISLFIKKQAQNC</sequence>
<evidence type="ECO:0000256" key="2">
    <source>
        <dbReference type="ARBA" id="ARBA00007998"/>
    </source>
</evidence>
<protein>
    <submittedName>
        <fullName evidence="9">GerAB/ArcD/ProY family transporter</fullName>
    </submittedName>
</protein>
<reference evidence="10" key="1">
    <citation type="journal article" date="2019" name="Int. J. Syst. Evol. Microbiol.">
        <title>The Global Catalogue of Microorganisms (GCM) 10K type strain sequencing project: providing services to taxonomists for standard genome sequencing and annotation.</title>
        <authorList>
            <consortium name="The Broad Institute Genomics Platform"/>
            <consortium name="The Broad Institute Genome Sequencing Center for Infectious Disease"/>
            <person name="Wu L."/>
            <person name="Ma J."/>
        </authorList>
    </citation>
    <scope>NUCLEOTIDE SEQUENCE [LARGE SCALE GENOMIC DNA]</scope>
    <source>
        <strain evidence="10">KACC 11904</strain>
    </source>
</reference>
<evidence type="ECO:0000313" key="9">
    <source>
        <dbReference type="EMBL" id="MFC5451480.1"/>
    </source>
</evidence>
<dbReference type="RefSeq" id="WP_270877639.1">
    <property type="nucleotide sequence ID" value="NZ_JAQFVF010000003.1"/>
</dbReference>
<dbReference type="PANTHER" id="PTHR34975:SF2">
    <property type="entry name" value="SPORE GERMINATION PROTEIN A2"/>
    <property type="match status" value="1"/>
</dbReference>
<keyword evidence="10" id="KW-1185">Reference proteome</keyword>
<dbReference type="PANTHER" id="PTHR34975">
    <property type="entry name" value="SPORE GERMINATION PROTEIN A2"/>
    <property type="match status" value="1"/>
</dbReference>
<feature type="transmembrane region" description="Helical" evidence="8">
    <location>
        <begin position="12"/>
        <end position="32"/>
    </location>
</feature>
<feature type="transmembrane region" description="Helical" evidence="8">
    <location>
        <begin position="223"/>
        <end position="246"/>
    </location>
</feature>
<feature type="transmembrane region" description="Helical" evidence="8">
    <location>
        <begin position="276"/>
        <end position="298"/>
    </location>
</feature>
<feature type="transmembrane region" description="Helical" evidence="8">
    <location>
        <begin position="123"/>
        <end position="140"/>
    </location>
</feature>
<proteinExistence type="inferred from homology"/>
<dbReference type="NCBIfam" id="TIGR00912">
    <property type="entry name" value="2A0309"/>
    <property type="match status" value="1"/>
</dbReference>
<comment type="caution">
    <text evidence="9">The sequence shown here is derived from an EMBL/GenBank/DDBJ whole genome shotgun (WGS) entry which is preliminary data.</text>
</comment>
<comment type="similarity">
    <text evidence="2">Belongs to the amino acid-polyamine-organocation (APC) superfamily. Spore germination protein (SGP) (TC 2.A.3.9) family.</text>
</comment>
<keyword evidence="5 8" id="KW-0812">Transmembrane</keyword>
<dbReference type="EMBL" id="JBHSMJ010000035">
    <property type="protein sequence ID" value="MFC5451480.1"/>
    <property type="molecule type" value="Genomic_DNA"/>
</dbReference>
<feature type="transmembrane region" description="Helical" evidence="8">
    <location>
        <begin position="86"/>
        <end position="111"/>
    </location>
</feature>
<evidence type="ECO:0000256" key="8">
    <source>
        <dbReference type="SAM" id="Phobius"/>
    </source>
</evidence>
<organism evidence="9 10">
    <name type="scientific">Paenibacillus aestuarii</name>
    <dbReference type="NCBI Taxonomy" id="516965"/>
    <lineage>
        <taxon>Bacteria</taxon>
        <taxon>Bacillati</taxon>
        <taxon>Bacillota</taxon>
        <taxon>Bacilli</taxon>
        <taxon>Bacillales</taxon>
        <taxon>Paenibacillaceae</taxon>
        <taxon>Paenibacillus</taxon>
    </lineage>
</organism>
<keyword evidence="7 8" id="KW-0472">Membrane</keyword>
<keyword evidence="3" id="KW-0813">Transport</keyword>
<feature type="transmembrane region" description="Helical" evidence="8">
    <location>
        <begin position="310"/>
        <end position="326"/>
    </location>
</feature>
<gene>
    <name evidence="9" type="ORF">ACFPOG_24985</name>
</gene>
<feature type="transmembrane region" description="Helical" evidence="8">
    <location>
        <begin position="338"/>
        <end position="361"/>
    </location>
</feature>
<evidence type="ECO:0000313" key="10">
    <source>
        <dbReference type="Proteomes" id="UP001596044"/>
    </source>
</evidence>
<keyword evidence="6 8" id="KW-1133">Transmembrane helix</keyword>
<accession>A0ABW0KDK9</accession>
<name>A0ABW0KDK9_9BACL</name>
<feature type="transmembrane region" description="Helical" evidence="8">
    <location>
        <begin position="44"/>
        <end position="66"/>
    </location>
</feature>
<keyword evidence="4" id="KW-0309">Germination</keyword>
<comment type="subcellular location">
    <subcellularLocation>
        <location evidence="1">Membrane</location>
        <topology evidence="1">Multi-pass membrane protein</topology>
    </subcellularLocation>
</comment>
<evidence type="ECO:0000256" key="7">
    <source>
        <dbReference type="ARBA" id="ARBA00023136"/>
    </source>
</evidence>
<dbReference type="Proteomes" id="UP001596044">
    <property type="component" value="Unassembled WGS sequence"/>
</dbReference>
<evidence type="ECO:0000256" key="3">
    <source>
        <dbReference type="ARBA" id="ARBA00022448"/>
    </source>
</evidence>